<feature type="compositionally biased region" description="Basic and acidic residues" evidence="3">
    <location>
        <begin position="241"/>
        <end position="251"/>
    </location>
</feature>
<name>A0ABP0J306_9DINO</name>
<proteinExistence type="predicted"/>
<keyword evidence="1" id="KW-0547">Nucleotide-binding</keyword>
<evidence type="ECO:0000256" key="3">
    <source>
        <dbReference type="SAM" id="MobiDB-lite"/>
    </source>
</evidence>
<keyword evidence="2" id="KW-0067">ATP-binding</keyword>
<protein>
    <submittedName>
        <fullName evidence="5">Water dikinase (Selenium donor protein) (Selenophosphate synthase)</fullName>
    </submittedName>
</protein>
<evidence type="ECO:0000259" key="4">
    <source>
        <dbReference type="Pfam" id="PF02769"/>
    </source>
</evidence>
<feature type="domain" description="PurM-like C-terminal" evidence="4">
    <location>
        <begin position="192"/>
        <end position="226"/>
    </location>
</feature>
<dbReference type="Gene3D" id="3.90.650.10">
    <property type="entry name" value="PurM-like C-terminal domain"/>
    <property type="match status" value="2"/>
</dbReference>
<evidence type="ECO:0000256" key="2">
    <source>
        <dbReference type="ARBA" id="ARBA00022840"/>
    </source>
</evidence>
<feature type="region of interest" description="Disordered" evidence="3">
    <location>
        <begin position="229"/>
        <end position="251"/>
    </location>
</feature>
<dbReference type="Pfam" id="PF02769">
    <property type="entry name" value="AIRS_C"/>
    <property type="match status" value="1"/>
</dbReference>
<gene>
    <name evidence="5" type="ORF">SCF082_LOCUS9979</name>
</gene>
<dbReference type="InterPro" id="IPR004536">
    <property type="entry name" value="SPS/SelD"/>
</dbReference>
<dbReference type="InterPro" id="IPR036921">
    <property type="entry name" value="PurM-like_N_sf"/>
</dbReference>
<reference evidence="5 6" key="1">
    <citation type="submission" date="2024-02" db="EMBL/GenBank/DDBJ databases">
        <authorList>
            <person name="Chen Y."/>
            <person name="Shah S."/>
            <person name="Dougan E. K."/>
            <person name="Thang M."/>
            <person name="Chan C."/>
        </authorList>
    </citation>
    <scope>NUCLEOTIDE SEQUENCE [LARGE SCALE GENOMIC DNA]</scope>
</reference>
<dbReference type="PANTHER" id="PTHR10256">
    <property type="entry name" value="SELENIDE, WATER DIKINASE"/>
    <property type="match status" value="1"/>
</dbReference>
<dbReference type="InterPro" id="IPR010918">
    <property type="entry name" value="PurM-like_C_dom"/>
</dbReference>
<organism evidence="5 6">
    <name type="scientific">Durusdinium trenchii</name>
    <dbReference type="NCBI Taxonomy" id="1381693"/>
    <lineage>
        <taxon>Eukaryota</taxon>
        <taxon>Sar</taxon>
        <taxon>Alveolata</taxon>
        <taxon>Dinophyceae</taxon>
        <taxon>Suessiales</taxon>
        <taxon>Symbiodiniaceae</taxon>
        <taxon>Durusdinium</taxon>
    </lineage>
</organism>
<comment type="caution">
    <text evidence="5">The sequence shown here is derived from an EMBL/GenBank/DDBJ whole genome shotgun (WGS) entry which is preliminary data.</text>
</comment>
<evidence type="ECO:0000313" key="6">
    <source>
        <dbReference type="Proteomes" id="UP001642464"/>
    </source>
</evidence>
<dbReference type="SUPFAM" id="SSF55326">
    <property type="entry name" value="PurM N-terminal domain-like"/>
    <property type="match status" value="1"/>
</dbReference>
<accession>A0ABP0J306</accession>
<dbReference type="Proteomes" id="UP001642464">
    <property type="component" value="Unassembled WGS sequence"/>
</dbReference>
<sequence length="306" mass="33829">MHQGQEKCAEAKVSILGGHTVEDLEPKYGLAVIGVVHPKKVWRNNALRAGDSLILTKPPQSQQSTAQTADWNRNSGNCTEERLVNMRLMAGQDIYLYCLSNYYDAIVFIQYSLAVVTCEDGEAQACWNLGRGSSWKTRCQRLGEFQSGHVAAMHDLLWATLVSDESGLLAGGLLPSARIVGAAPMSNQNKLQLNKTAAEVAHAEAEVHAATDVTGFGLLGHLKEMLTPEDSEPAAKRARARATDRRCEKHHQPDFRAFKKFPFKTRMLFLPRVGQFLSSQLLGRPTGIPHPQAICQCRKPELRIET</sequence>
<dbReference type="InterPro" id="IPR036676">
    <property type="entry name" value="PurM-like_C_sf"/>
</dbReference>
<dbReference type="PANTHER" id="PTHR10256:SF0">
    <property type="entry name" value="INACTIVE SELENIDE, WATER DIKINASE-LIKE PROTEIN-RELATED"/>
    <property type="match status" value="1"/>
</dbReference>
<keyword evidence="6" id="KW-1185">Reference proteome</keyword>
<dbReference type="SUPFAM" id="SSF56042">
    <property type="entry name" value="PurM C-terminal domain-like"/>
    <property type="match status" value="1"/>
</dbReference>
<dbReference type="EMBL" id="CAXAMM010005803">
    <property type="protein sequence ID" value="CAK9008688.1"/>
    <property type="molecule type" value="Genomic_DNA"/>
</dbReference>
<evidence type="ECO:0000313" key="5">
    <source>
        <dbReference type="EMBL" id="CAK9008688.1"/>
    </source>
</evidence>
<evidence type="ECO:0000256" key="1">
    <source>
        <dbReference type="ARBA" id="ARBA00022741"/>
    </source>
</evidence>